<name>A0A1G8HQ24_9FLAO</name>
<sequence length="46" mass="5235">MITKGNTLNKKAENIYINLDHLKSGDYFIKIVLNSNVVKSIKIKKS</sequence>
<dbReference type="STRING" id="262004.SAMN04489796_10713"/>
<keyword evidence="2" id="KW-1185">Reference proteome</keyword>
<evidence type="ECO:0000313" key="1">
    <source>
        <dbReference type="EMBL" id="SDI08738.1"/>
    </source>
</evidence>
<dbReference type="AlphaFoldDB" id="A0A1G8HQ24"/>
<gene>
    <name evidence="1" type="ORF">SAMN04489796_10713</name>
</gene>
<evidence type="ECO:0000313" key="2">
    <source>
        <dbReference type="Proteomes" id="UP000199492"/>
    </source>
</evidence>
<reference evidence="2" key="1">
    <citation type="submission" date="2016-10" db="EMBL/GenBank/DDBJ databases">
        <authorList>
            <person name="Varghese N."/>
            <person name="Submissions S."/>
        </authorList>
    </citation>
    <scope>NUCLEOTIDE SEQUENCE [LARGE SCALE GENOMIC DNA]</scope>
    <source>
        <strain evidence="2">DSM 15363</strain>
    </source>
</reference>
<protein>
    <submittedName>
        <fullName evidence="1">Uncharacterized protein</fullName>
    </submittedName>
</protein>
<dbReference type="Proteomes" id="UP000199492">
    <property type="component" value="Unassembled WGS sequence"/>
</dbReference>
<dbReference type="EMBL" id="FNCZ01000007">
    <property type="protein sequence ID" value="SDI08738.1"/>
    <property type="molecule type" value="Genomic_DNA"/>
</dbReference>
<proteinExistence type="predicted"/>
<organism evidence="1 2">
    <name type="scientific">Winogradskyella thalassocola</name>
    <dbReference type="NCBI Taxonomy" id="262004"/>
    <lineage>
        <taxon>Bacteria</taxon>
        <taxon>Pseudomonadati</taxon>
        <taxon>Bacteroidota</taxon>
        <taxon>Flavobacteriia</taxon>
        <taxon>Flavobacteriales</taxon>
        <taxon>Flavobacteriaceae</taxon>
        <taxon>Winogradskyella</taxon>
    </lineage>
</organism>
<accession>A0A1G8HQ24</accession>